<keyword evidence="1 3" id="KW-0808">Transferase</keyword>
<dbReference type="AlphaFoldDB" id="A0A2S3ZU45"/>
<dbReference type="InterPro" id="IPR008278">
    <property type="entry name" value="4-PPantetheinyl_Trfase_dom"/>
</dbReference>
<sequence>MNEAGVEVLLHKHVLVRAFELAGVDQSLAGQLDPAEKARAATIVDPPTRRDFIAGRAALRLMAAEVLDAAPHNLVSAYSCPDCGPHPLRSHGRPGYLVNGVTADLSISFSRSRGWALAAMVRAAEVPLGVDLQNIAQLAFDGFDDVALSPDEKLLLSRVAPEKRNAWRAAAWARKEALAKYSGLGLRTDPTLINAFPGKTEGVQGSEVDVRDVVSAEVGLPHGFAAAVAVRTRA</sequence>
<evidence type="ECO:0000256" key="1">
    <source>
        <dbReference type="ARBA" id="ARBA00022679"/>
    </source>
</evidence>
<dbReference type="GO" id="GO:0008897">
    <property type="term" value="F:holo-[acyl-carrier-protein] synthase activity"/>
    <property type="evidence" value="ECO:0007669"/>
    <property type="project" value="InterPro"/>
</dbReference>
<dbReference type="Gene3D" id="3.90.470.20">
    <property type="entry name" value="4'-phosphopantetheinyl transferase domain"/>
    <property type="match status" value="1"/>
</dbReference>
<evidence type="ECO:0000313" key="4">
    <source>
        <dbReference type="Proteomes" id="UP000237061"/>
    </source>
</evidence>
<reference evidence="3 4" key="1">
    <citation type="submission" date="2018-01" db="EMBL/GenBank/DDBJ databases">
        <title>Arthrobacter sp. nov., from glaciers in China.</title>
        <authorList>
            <person name="Liu Q."/>
            <person name="Xin Y.-H."/>
        </authorList>
    </citation>
    <scope>NUCLEOTIDE SEQUENCE [LARGE SCALE GENOMIC DNA]</scope>
    <source>
        <strain evidence="3 4">HLT2-12-2</strain>
    </source>
</reference>
<dbReference type="RefSeq" id="WP_103466451.1">
    <property type="nucleotide sequence ID" value="NZ_PPXC01000011.1"/>
</dbReference>
<evidence type="ECO:0000313" key="3">
    <source>
        <dbReference type="EMBL" id="POH72776.1"/>
    </source>
</evidence>
<dbReference type="Proteomes" id="UP000237061">
    <property type="component" value="Unassembled WGS sequence"/>
</dbReference>
<feature type="domain" description="4'-phosphopantetheinyl transferase" evidence="2">
    <location>
        <begin position="127"/>
        <end position="194"/>
    </location>
</feature>
<gene>
    <name evidence="3" type="ORF">CVS27_14300</name>
</gene>
<protein>
    <submittedName>
        <fullName evidence="3">4-phosphopantetheinyl transferase</fullName>
    </submittedName>
</protein>
<dbReference type="SUPFAM" id="SSF56214">
    <property type="entry name" value="4'-phosphopantetheinyl transferase"/>
    <property type="match status" value="2"/>
</dbReference>
<keyword evidence="4" id="KW-1185">Reference proteome</keyword>
<evidence type="ECO:0000259" key="2">
    <source>
        <dbReference type="Pfam" id="PF01648"/>
    </source>
</evidence>
<dbReference type="InterPro" id="IPR037143">
    <property type="entry name" value="4-PPantetheinyl_Trfase_dom_sf"/>
</dbReference>
<proteinExistence type="predicted"/>
<dbReference type="EMBL" id="PPXC01000011">
    <property type="protein sequence ID" value="POH72776.1"/>
    <property type="molecule type" value="Genomic_DNA"/>
</dbReference>
<dbReference type="GO" id="GO:0000287">
    <property type="term" value="F:magnesium ion binding"/>
    <property type="evidence" value="ECO:0007669"/>
    <property type="project" value="InterPro"/>
</dbReference>
<accession>A0A2S3ZU45</accession>
<comment type="caution">
    <text evidence="3">The sequence shown here is derived from an EMBL/GenBank/DDBJ whole genome shotgun (WGS) entry which is preliminary data.</text>
</comment>
<organism evidence="3 4">
    <name type="scientific">Arthrobacter glacialis</name>
    <dbReference type="NCBI Taxonomy" id="1664"/>
    <lineage>
        <taxon>Bacteria</taxon>
        <taxon>Bacillati</taxon>
        <taxon>Actinomycetota</taxon>
        <taxon>Actinomycetes</taxon>
        <taxon>Micrococcales</taxon>
        <taxon>Micrococcaceae</taxon>
        <taxon>Arthrobacter</taxon>
    </lineage>
</organism>
<name>A0A2S3ZU45_ARTGL</name>
<dbReference type="Pfam" id="PF01648">
    <property type="entry name" value="ACPS"/>
    <property type="match status" value="1"/>
</dbReference>